<dbReference type="Proteomes" id="UP000268350">
    <property type="component" value="Unassembled WGS sequence"/>
</dbReference>
<organism evidence="5 6">
    <name type="scientific">Drosophila guanche</name>
    <name type="common">Fruit fly</name>
    <dbReference type="NCBI Taxonomy" id="7266"/>
    <lineage>
        <taxon>Eukaryota</taxon>
        <taxon>Metazoa</taxon>
        <taxon>Ecdysozoa</taxon>
        <taxon>Arthropoda</taxon>
        <taxon>Hexapoda</taxon>
        <taxon>Insecta</taxon>
        <taxon>Pterygota</taxon>
        <taxon>Neoptera</taxon>
        <taxon>Endopterygota</taxon>
        <taxon>Diptera</taxon>
        <taxon>Brachycera</taxon>
        <taxon>Muscomorpha</taxon>
        <taxon>Ephydroidea</taxon>
        <taxon>Drosophilidae</taxon>
        <taxon>Drosophila</taxon>
        <taxon>Sophophora</taxon>
    </lineage>
</organism>
<dbReference type="Pfam" id="PF13855">
    <property type="entry name" value="LRR_8"/>
    <property type="match status" value="2"/>
</dbReference>
<dbReference type="PROSITE" id="PS51450">
    <property type="entry name" value="LRR"/>
    <property type="match status" value="1"/>
</dbReference>
<dbReference type="InterPro" id="IPR032675">
    <property type="entry name" value="LRR_dom_sf"/>
</dbReference>
<dbReference type="EMBL" id="OUUW01000014">
    <property type="protein sequence ID" value="SPP88396.1"/>
    <property type="molecule type" value="Genomic_DNA"/>
</dbReference>
<keyword evidence="3" id="KW-0677">Repeat</keyword>
<feature type="chain" id="PRO_5017411895" evidence="4">
    <location>
        <begin position="24"/>
        <end position="546"/>
    </location>
</feature>
<sequence>MYVRNCLVVWCLSLVSVVLLVASAEIKPDHIRVESLLEHCHVVAEQTRCSGFNFESEGERASFDLQTEVRITPDGSTYEVVADAKPSGALIFENCTFLHFPAMLLYILEVTELDMRSCGIRHMRWDSFAVGAEKLAIVLLADNLLEELQDKNFIGAGNLQFLFLNRNKIRNLETDTFDGLQRLQYLDISENQLEELPPRIFDDLESLQTVVLAHNLLTTIAGDLFAYNPHLHSVSLHTNRLEDLEEHAFRVGKQHRLHSLDLSHNARLTVLLLNLNASRLMVRNCSLDRVNLYGSVTEVDLSDNQVQELYFPASETLEYLVLRNNSLIQMASLTRVPRLRHLDVADNPELAPLPEGWQTPELEHLDLRSTGQQELPLEALQGMPQLRRLDISGNNLTDIDPTTFPLLSKLTNLYLHANNWNCFNLRTIMDMLIRPNGITYTVDTVDPDFPGEYIHGIACMYRQPEREPLGGSTEIDSGFSASVESTQLINEELSEVEKLRKELKSVVQHFEVKFDIIMNALEQLNERMSSIEKLNHTIWNQVTLSV</sequence>
<reference evidence="6" key="1">
    <citation type="submission" date="2018-01" db="EMBL/GenBank/DDBJ databases">
        <authorList>
            <person name="Alioto T."/>
            <person name="Alioto T."/>
        </authorList>
    </citation>
    <scope>NUCLEOTIDE SEQUENCE [LARGE SCALE GENOMIC DNA]</scope>
</reference>
<proteinExistence type="predicted"/>
<keyword evidence="2 4" id="KW-0732">Signal</keyword>
<evidence type="ECO:0000256" key="4">
    <source>
        <dbReference type="SAM" id="SignalP"/>
    </source>
</evidence>
<name>A0A3B0KR81_DROGU</name>
<gene>
    <name evidence="5" type="ORF">DGUA_6G019895</name>
</gene>
<evidence type="ECO:0000313" key="5">
    <source>
        <dbReference type="EMBL" id="SPP88396.1"/>
    </source>
</evidence>
<dbReference type="InterPro" id="IPR001611">
    <property type="entry name" value="Leu-rich_rpt"/>
</dbReference>
<dbReference type="PANTHER" id="PTHR24373">
    <property type="entry name" value="SLIT RELATED LEUCINE-RICH REPEAT NEURONAL PROTEIN"/>
    <property type="match status" value="1"/>
</dbReference>
<evidence type="ECO:0000313" key="6">
    <source>
        <dbReference type="Proteomes" id="UP000268350"/>
    </source>
</evidence>
<dbReference type="PANTHER" id="PTHR24373:SF370">
    <property type="entry name" value="FISH-LIPS, ISOFORM E"/>
    <property type="match status" value="1"/>
</dbReference>
<evidence type="ECO:0000256" key="2">
    <source>
        <dbReference type="ARBA" id="ARBA00022729"/>
    </source>
</evidence>
<evidence type="ECO:0000256" key="1">
    <source>
        <dbReference type="ARBA" id="ARBA00022614"/>
    </source>
</evidence>
<dbReference type="SMART" id="SM00369">
    <property type="entry name" value="LRR_TYP"/>
    <property type="match status" value="5"/>
</dbReference>
<keyword evidence="6" id="KW-1185">Reference proteome</keyword>
<dbReference type="InterPro" id="IPR003591">
    <property type="entry name" value="Leu-rich_rpt_typical-subtyp"/>
</dbReference>
<dbReference type="OMA" id="LTHFYIH"/>
<dbReference type="OrthoDB" id="676979at2759"/>
<feature type="signal peptide" evidence="4">
    <location>
        <begin position="1"/>
        <end position="23"/>
    </location>
</feature>
<keyword evidence="1" id="KW-0433">Leucine-rich repeat</keyword>
<dbReference type="InterPro" id="IPR050328">
    <property type="entry name" value="Dev_Immune_Receptor"/>
</dbReference>
<dbReference type="Gene3D" id="3.80.10.10">
    <property type="entry name" value="Ribonuclease Inhibitor"/>
    <property type="match status" value="2"/>
</dbReference>
<accession>A0A3B0KR81</accession>
<evidence type="ECO:0000256" key="3">
    <source>
        <dbReference type="ARBA" id="ARBA00022737"/>
    </source>
</evidence>
<dbReference type="SUPFAM" id="SSF52058">
    <property type="entry name" value="L domain-like"/>
    <property type="match status" value="1"/>
</dbReference>
<dbReference type="STRING" id="7266.A0A3B0KR81"/>
<protein>
    <submittedName>
        <fullName evidence="5">Blast:Insulin-like growth factor-binding protein complex acid labile subunit</fullName>
    </submittedName>
</protein>
<dbReference type="AlphaFoldDB" id="A0A3B0KR81"/>